<evidence type="ECO:0000313" key="15">
    <source>
        <dbReference type="Proteomes" id="UP000694580"/>
    </source>
</evidence>
<dbReference type="GeneTree" id="ENSGT00530000063347"/>
<keyword evidence="12" id="KW-1133">Transmembrane helix</keyword>
<dbReference type="GO" id="GO:0031267">
    <property type="term" value="F:small GTPase binding"/>
    <property type="evidence" value="ECO:0007669"/>
    <property type="project" value="InterPro"/>
</dbReference>
<dbReference type="Ensembl" id="ENSDCDT00010012742.1">
    <property type="protein sequence ID" value="ENSDCDP00010012151.1"/>
    <property type="gene ID" value="ENSDCDG00010005290.1"/>
</dbReference>
<dbReference type="Proteomes" id="UP000694580">
    <property type="component" value="Chromosome 4"/>
</dbReference>
<comment type="subunit">
    <text evidence="4">Interacts with UBC9, RAN, RBM8A, eIF-1A and PAX6.</text>
</comment>
<name>A0A8C3Z623_9TELE</name>
<evidence type="ECO:0000313" key="14">
    <source>
        <dbReference type="Ensembl" id="ENSDCDP00010012092.1"/>
    </source>
</evidence>
<keyword evidence="12" id="KW-0812">Transmembrane</keyword>
<dbReference type="Pfam" id="PF24140">
    <property type="entry name" value="TPR_TNPO3_IPO13_3rd"/>
    <property type="match status" value="1"/>
</dbReference>
<evidence type="ECO:0000256" key="4">
    <source>
        <dbReference type="ARBA" id="ARBA00011422"/>
    </source>
</evidence>
<dbReference type="InterPro" id="IPR057941">
    <property type="entry name" value="TPR_TNPO3_IPO13_2nd"/>
</dbReference>
<feature type="transmembrane region" description="Helical" evidence="12">
    <location>
        <begin position="12"/>
        <end position="30"/>
    </location>
</feature>
<reference evidence="14" key="2">
    <citation type="submission" date="2025-05" db="UniProtKB">
        <authorList>
            <consortium name="Ensembl"/>
        </authorList>
    </citation>
    <scope>IDENTIFICATION</scope>
</reference>
<dbReference type="InterPro" id="IPR057942">
    <property type="entry name" value="TPR_TNPO3_IPO13_3rd"/>
</dbReference>
<dbReference type="Pfam" id="PF24139">
    <property type="entry name" value="TPR_TNPO3_IPO13_4th"/>
    <property type="match status" value="1"/>
</dbReference>
<evidence type="ECO:0000256" key="7">
    <source>
        <dbReference type="ARBA" id="ARBA00022490"/>
    </source>
</evidence>
<dbReference type="Pfam" id="PF24138">
    <property type="entry name" value="TPR_TNPO3_IPO13_2nd"/>
    <property type="match status" value="1"/>
</dbReference>
<dbReference type="InterPro" id="IPR051345">
    <property type="entry name" value="Importin_beta-like_NTR"/>
</dbReference>
<dbReference type="Pfam" id="PF18806">
    <property type="entry name" value="Importin_rep_3"/>
    <property type="match status" value="1"/>
</dbReference>
<dbReference type="PANTHER" id="PTHR12363">
    <property type="entry name" value="TRANSPORTIN 3 AND IMPORTIN 13"/>
    <property type="match status" value="1"/>
</dbReference>
<dbReference type="FunFam" id="1.25.10.10:FF:000107">
    <property type="entry name" value="Importin-13"/>
    <property type="match status" value="1"/>
</dbReference>
<keyword evidence="9" id="KW-0653">Protein transport</keyword>
<dbReference type="GO" id="GO:0005737">
    <property type="term" value="C:cytoplasm"/>
    <property type="evidence" value="ECO:0007669"/>
    <property type="project" value="UniProtKB-SubCell"/>
</dbReference>
<protein>
    <recommendedName>
        <fullName evidence="5">Importin-13</fullName>
    </recommendedName>
</protein>
<evidence type="ECO:0000256" key="2">
    <source>
        <dbReference type="ARBA" id="ARBA00004496"/>
    </source>
</evidence>
<evidence type="ECO:0000256" key="12">
    <source>
        <dbReference type="SAM" id="Phobius"/>
    </source>
</evidence>
<dbReference type="Ensembl" id="ENSDCDT00010012677.1">
    <property type="protein sequence ID" value="ENSDCDP00010012092.1"/>
    <property type="gene ID" value="ENSDCDG00010005290.1"/>
</dbReference>
<dbReference type="SMART" id="SM00913">
    <property type="entry name" value="IBN_N"/>
    <property type="match status" value="1"/>
</dbReference>
<dbReference type="InterPro" id="IPR013598">
    <property type="entry name" value="Exportin-1/Importin-b-like"/>
</dbReference>
<dbReference type="Pfam" id="PF18773">
    <property type="entry name" value="Importin_rep"/>
    <property type="match status" value="1"/>
</dbReference>
<keyword evidence="15" id="KW-1185">Reference proteome</keyword>
<evidence type="ECO:0000259" key="13">
    <source>
        <dbReference type="SMART" id="SM00913"/>
    </source>
</evidence>
<dbReference type="AlphaFoldDB" id="A0A8C3Z623"/>
<sequence length="1032" mass="115372">MKRCLWTTGRILMLLLIIVPGYYFHLLPVSSSSSSRTRLSIILQLSVTPSLLKIPPTRPRWPRPRPRPQPAPGPRARAPRTPLPTEPEPSMEADPAEVTLEAVERALHQLYYDLDMAQKTVAQKWLTAAQASPQAWHFCWALLGPDKSPEVQFFGASTLHLKIWRHWADLPAAQHEDLKVQLVAHVARFAAGPKMVLTRLCVALASLVLRTAPDAWPAAVPDLLTAVQAAEGGAGAALLELLTVLPEELQSGRLRPDRRGLLRAALAGQWPVICPLLRRLLRQTDSPARVKVRALGCLGSWAELDVSLGESEALLQDSFSALADPELFDAAVEAIVSVLAQPSCRRFVDVLVKLVSLVLGLQEQLRKAVQDGDMETSHGICRVAVALGETHCRTLLEQAEHWQDFQALVSMILFCTGIPGHYPVEETCSSLTLTFWYTLQDDVTSLEAGQQTLYLQAYRPVFFQLVDVLLHKSRFPGHQAYASWSAGDKEQFRIYRVDISDTLMYVYDFLGPELLRNMYDRLGRLVTDPELTAQWQDVEVLLFGFQSIAETEDVSYSDIIPGLIGLMPLIPVTSIQLADTLMFTIGSLGEWLADHPPMLTRVLPVVLRALSDPDLSVSSVSALKRICRECRRDLRPHAEDILAAAQEVLVQQIHKSAQCMWLMQALGFLLSAQPREEVLGQLFSLLGPSLQDLERLASEAPSSSNRPALLHILGLLTNLLSTFDARPLTETPSVMAPAVLGTSSRVDTHPVVELLQRFFPPIQDVISKWINDSQVVEAACAVFEKSLKNLLHGFGPLVDPLCELIGRMYAAVPRAPELDLSRQLFHIFHSEKCHLSSIRTLLELLTSVTLSIFQQVPREHPDIVDSFMQLHTQVLKKKAELYLLENLDIKALYYCGILSLKFPEKATLKSTCVFFTELLHRGEELPSVQEVLQQDGRMLLQVLLEGVGGQAPQSLMESFADVLLCLSRHCHAPLTQWLQDLLLSACFPVKHVPLEQRENFCQQILREQTNKRRMRDIVKEFSQSCRGLQVDY</sequence>
<accession>A0A8C3Z623</accession>
<keyword evidence="6" id="KW-0813">Transport</keyword>
<comment type="subcellular location">
    <subcellularLocation>
        <location evidence="2">Cytoplasm</location>
    </subcellularLocation>
    <subcellularLocation>
        <location evidence="1">Nucleus</location>
    </subcellularLocation>
</comment>
<keyword evidence="10" id="KW-0539">Nucleus</keyword>
<keyword evidence="12" id="KW-0472">Membrane</keyword>
<evidence type="ECO:0000256" key="11">
    <source>
        <dbReference type="SAM" id="MobiDB-lite"/>
    </source>
</evidence>
<evidence type="ECO:0000256" key="3">
    <source>
        <dbReference type="ARBA" id="ARBA00007991"/>
    </source>
</evidence>
<dbReference type="InterPro" id="IPR040709">
    <property type="entry name" value="Importin_rep_1"/>
</dbReference>
<comment type="similarity">
    <text evidence="3">Belongs to the importin beta family.</text>
</comment>
<dbReference type="InterPro" id="IPR040520">
    <property type="entry name" value="Importin_rep_3"/>
</dbReference>
<feature type="region of interest" description="Disordered" evidence="11">
    <location>
        <begin position="54"/>
        <end position="94"/>
    </location>
</feature>
<dbReference type="InterPro" id="IPR011989">
    <property type="entry name" value="ARM-like"/>
</dbReference>
<evidence type="ECO:0000256" key="1">
    <source>
        <dbReference type="ARBA" id="ARBA00004123"/>
    </source>
</evidence>
<keyword evidence="7" id="KW-0963">Cytoplasm</keyword>
<dbReference type="GO" id="GO:0005634">
    <property type="term" value="C:nucleus"/>
    <property type="evidence" value="ECO:0007669"/>
    <property type="project" value="UniProtKB-SubCell"/>
</dbReference>
<feature type="domain" description="Importin N-terminal" evidence="13">
    <location>
        <begin position="122"/>
        <end position="188"/>
    </location>
</feature>
<dbReference type="Pfam" id="PF08389">
    <property type="entry name" value="Xpo1"/>
    <property type="match status" value="1"/>
</dbReference>
<keyword evidence="8" id="KW-0677">Repeat</keyword>
<gene>
    <name evidence="14" type="primary">IPO13</name>
</gene>
<dbReference type="GO" id="GO:0006606">
    <property type="term" value="P:protein import into nucleus"/>
    <property type="evidence" value="ECO:0007669"/>
    <property type="project" value="TreeGrafter"/>
</dbReference>
<proteinExistence type="inferred from homology"/>
<dbReference type="InterPro" id="IPR058537">
    <property type="entry name" value="TPR_TNPO3_IPO13_4th"/>
</dbReference>
<dbReference type="Pfam" id="PF18786">
    <property type="entry name" value="Importin_rep_2"/>
    <property type="match status" value="1"/>
</dbReference>
<evidence type="ECO:0000256" key="8">
    <source>
        <dbReference type="ARBA" id="ARBA00022737"/>
    </source>
</evidence>
<dbReference type="PANTHER" id="PTHR12363:SF33">
    <property type="entry name" value="IMPORTIN-13"/>
    <property type="match status" value="1"/>
</dbReference>
<dbReference type="InterPro" id="IPR001494">
    <property type="entry name" value="Importin-beta_N"/>
</dbReference>
<reference evidence="14 15" key="1">
    <citation type="submission" date="2020-06" db="EMBL/GenBank/DDBJ databases">
        <authorList>
            <consortium name="Wellcome Sanger Institute Data Sharing"/>
        </authorList>
    </citation>
    <scope>NUCLEOTIDE SEQUENCE [LARGE SCALE GENOMIC DNA]</scope>
</reference>
<dbReference type="InterPro" id="IPR040944">
    <property type="entry name" value="Importin_rep_2"/>
</dbReference>
<dbReference type="Gene3D" id="1.25.10.10">
    <property type="entry name" value="Leucine-rich Repeat Variant"/>
    <property type="match status" value="1"/>
</dbReference>
<evidence type="ECO:0000256" key="10">
    <source>
        <dbReference type="ARBA" id="ARBA00023242"/>
    </source>
</evidence>
<evidence type="ECO:0000256" key="9">
    <source>
        <dbReference type="ARBA" id="ARBA00022927"/>
    </source>
</evidence>
<dbReference type="InterPro" id="IPR016024">
    <property type="entry name" value="ARM-type_fold"/>
</dbReference>
<dbReference type="Pfam" id="PF03810">
    <property type="entry name" value="IBN_N"/>
    <property type="match status" value="1"/>
</dbReference>
<organism evidence="14 15">
    <name type="scientific">Denticeps clupeoides</name>
    <name type="common">denticle herring</name>
    <dbReference type="NCBI Taxonomy" id="299321"/>
    <lineage>
        <taxon>Eukaryota</taxon>
        <taxon>Metazoa</taxon>
        <taxon>Chordata</taxon>
        <taxon>Craniata</taxon>
        <taxon>Vertebrata</taxon>
        <taxon>Euteleostomi</taxon>
        <taxon>Actinopterygii</taxon>
        <taxon>Neopterygii</taxon>
        <taxon>Teleostei</taxon>
        <taxon>Clupei</taxon>
        <taxon>Clupeiformes</taxon>
        <taxon>Denticipitoidei</taxon>
        <taxon>Denticipitidae</taxon>
        <taxon>Denticeps</taxon>
    </lineage>
</organism>
<evidence type="ECO:0000256" key="6">
    <source>
        <dbReference type="ARBA" id="ARBA00022448"/>
    </source>
</evidence>
<evidence type="ECO:0000256" key="5">
    <source>
        <dbReference type="ARBA" id="ARBA00016020"/>
    </source>
</evidence>
<dbReference type="SUPFAM" id="SSF48371">
    <property type="entry name" value="ARM repeat"/>
    <property type="match status" value="1"/>
</dbReference>